<keyword evidence="2" id="KW-0732">Signal</keyword>
<dbReference type="RefSeq" id="WP_343934119.1">
    <property type="nucleotide sequence ID" value="NZ_BAAABU010000004.1"/>
</dbReference>
<accession>A0ABN0TQE3</accession>
<feature type="signal peptide" evidence="2">
    <location>
        <begin position="1"/>
        <end position="25"/>
    </location>
</feature>
<evidence type="ECO:0008006" key="5">
    <source>
        <dbReference type="Google" id="ProtNLM"/>
    </source>
</evidence>
<protein>
    <recommendedName>
        <fullName evidence="5">Excalibur calcium-binding domain-containing protein</fullName>
    </recommendedName>
</protein>
<feature type="chain" id="PRO_5045155684" description="Excalibur calcium-binding domain-containing protein" evidence="2">
    <location>
        <begin position="26"/>
        <end position="190"/>
    </location>
</feature>
<feature type="compositionally biased region" description="Pro residues" evidence="1">
    <location>
        <begin position="83"/>
        <end position="114"/>
    </location>
</feature>
<evidence type="ECO:0000256" key="1">
    <source>
        <dbReference type="SAM" id="MobiDB-lite"/>
    </source>
</evidence>
<evidence type="ECO:0000313" key="3">
    <source>
        <dbReference type="EMBL" id="GAA0227556.1"/>
    </source>
</evidence>
<organism evidence="3 4">
    <name type="scientific">Saccharothrix mutabilis subsp. mutabilis</name>
    <dbReference type="NCBI Taxonomy" id="66855"/>
    <lineage>
        <taxon>Bacteria</taxon>
        <taxon>Bacillati</taxon>
        <taxon>Actinomycetota</taxon>
        <taxon>Actinomycetes</taxon>
        <taxon>Pseudonocardiales</taxon>
        <taxon>Pseudonocardiaceae</taxon>
        <taxon>Saccharothrix</taxon>
    </lineage>
</organism>
<evidence type="ECO:0000256" key="2">
    <source>
        <dbReference type="SAM" id="SignalP"/>
    </source>
</evidence>
<name>A0ABN0TQE3_9PSEU</name>
<dbReference type="Proteomes" id="UP001500416">
    <property type="component" value="Unassembled WGS sequence"/>
</dbReference>
<evidence type="ECO:0000313" key="4">
    <source>
        <dbReference type="Proteomes" id="UP001500416"/>
    </source>
</evidence>
<proteinExistence type="predicted"/>
<sequence>MSRRLVFAGAMGVLASGALLTLAIAVDQPRPVDVRRVDLSPVQPGMLSATHTTTLAVHPPDRREPTTGPVEPRPVVPVTATPVPDPPGSTTRPTPPGRKPPGKQPPGKQPPGKQPPHRNNCDRSYLTDGPCVPWFFPLDPRAACEWLRAQGLTKIEVKGRDRHHLDLDLDGVACEWDDDRPTGRGLRVDR</sequence>
<comment type="caution">
    <text evidence="3">The sequence shown here is derived from an EMBL/GenBank/DDBJ whole genome shotgun (WGS) entry which is preliminary data.</text>
</comment>
<dbReference type="EMBL" id="BAAABU010000004">
    <property type="protein sequence ID" value="GAA0227556.1"/>
    <property type="molecule type" value="Genomic_DNA"/>
</dbReference>
<feature type="region of interest" description="Disordered" evidence="1">
    <location>
        <begin position="44"/>
        <end position="122"/>
    </location>
</feature>
<gene>
    <name evidence="3" type="ORF">GCM10010492_27330</name>
</gene>
<keyword evidence="4" id="KW-1185">Reference proteome</keyword>
<reference evidence="3 4" key="1">
    <citation type="journal article" date="2019" name="Int. J. Syst. Evol. Microbiol.">
        <title>The Global Catalogue of Microorganisms (GCM) 10K type strain sequencing project: providing services to taxonomists for standard genome sequencing and annotation.</title>
        <authorList>
            <consortium name="The Broad Institute Genomics Platform"/>
            <consortium name="The Broad Institute Genome Sequencing Center for Infectious Disease"/>
            <person name="Wu L."/>
            <person name="Ma J."/>
        </authorList>
    </citation>
    <scope>NUCLEOTIDE SEQUENCE [LARGE SCALE GENOMIC DNA]</scope>
    <source>
        <strain evidence="3 4">JCM 3380</strain>
    </source>
</reference>